<organism evidence="3 4">
    <name type="scientific">Pseudoalteromonas haloplanktis</name>
    <name type="common">Alteromonas haloplanktis</name>
    <dbReference type="NCBI Taxonomy" id="228"/>
    <lineage>
        <taxon>Bacteria</taxon>
        <taxon>Pseudomonadati</taxon>
        <taxon>Pseudomonadota</taxon>
        <taxon>Gammaproteobacteria</taxon>
        <taxon>Alteromonadales</taxon>
        <taxon>Pseudoalteromonadaceae</taxon>
        <taxon>Pseudoalteromonas</taxon>
    </lineage>
</organism>
<name>A0A9W4R3S1_PSEHA</name>
<dbReference type="RefSeq" id="WP_262977323.1">
    <property type="nucleotide sequence ID" value="NZ_CAMAPB010000074.1"/>
</dbReference>
<dbReference type="Gene3D" id="3.40.50.2000">
    <property type="entry name" value="Glycogen Phosphorylase B"/>
    <property type="match status" value="1"/>
</dbReference>
<comment type="caution">
    <text evidence="3">The sequence shown here is derived from an EMBL/GenBank/DDBJ whole genome shotgun (WGS) entry which is preliminary data.</text>
</comment>
<evidence type="ECO:0000313" key="3">
    <source>
        <dbReference type="EMBL" id="CAH9065478.1"/>
    </source>
</evidence>
<dbReference type="SUPFAM" id="SSF53756">
    <property type="entry name" value="UDP-Glycosyltransferase/glycogen phosphorylase"/>
    <property type="match status" value="1"/>
</dbReference>
<dbReference type="PANTHER" id="PTHR12526">
    <property type="entry name" value="GLYCOSYLTRANSFERASE"/>
    <property type="match status" value="1"/>
</dbReference>
<dbReference type="EMBL" id="CAMAPB010000074">
    <property type="protein sequence ID" value="CAH9065478.1"/>
    <property type="molecule type" value="Genomic_DNA"/>
</dbReference>
<dbReference type="Proteomes" id="UP001152447">
    <property type="component" value="Unassembled WGS sequence"/>
</dbReference>
<reference evidence="3" key="1">
    <citation type="submission" date="2022-07" db="EMBL/GenBank/DDBJ databases">
        <authorList>
            <person name="Criscuolo A."/>
        </authorList>
    </citation>
    <scope>NUCLEOTIDE SEQUENCE</scope>
    <source>
        <strain evidence="3">CIP103197</strain>
    </source>
</reference>
<proteinExistence type="predicted"/>
<evidence type="ECO:0000313" key="4">
    <source>
        <dbReference type="Proteomes" id="UP001152447"/>
    </source>
</evidence>
<sequence>MLKLDYFASRALPSRRANGVHVAKMASAFITQDIQYRLFCTQVDKIEIDDTVTNYYGLKNNIDNLINYIKPNNFDVLLKFLNSKLSGTDIIFTRSPKFAYIALKFNFKVIYEIHAPLVNDPKAHKWMQAMVKDKNLIGVVVITDKLKDKIISDYSLLDTSIIHTFADGSDAIKLEPKQLMPVDKLIRDYDFSCNVGYTGTAGAGRGLDLIYNLAVSLPDVGFHLVGMTELDFYKVVDINDAKPKNLIFHGFQDSSKIPYFIASFDLLLAPYQSKVLITQDLNGKSGTDTGQWMSPIKVFEYMASGVPFIASDLPVLREVLNNSNCTLVDPECVDSWVKEINAFITSSDSYIAKSKLAKIELEEAYTWEARAKKIKNTFFLPYI</sequence>
<keyword evidence="4" id="KW-1185">Reference proteome</keyword>
<dbReference type="GO" id="GO:0016757">
    <property type="term" value="F:glycosyltransferase activity"/>
    <property type="evidence" value="ECO:0007669"/>
    <property type="project" value="UniProtKB-KW"/>
</dbReference>
<dbReference type="Pfam" id="PF13692">
    <property type="entry name" value="Glyco_trans_1_4"/>
    <property type="match status" value="1"/>
</dbReference>
<protein>
    <recommendedName>
        <fullName evidence="5">Glycosyltransferase</fullName>
    </recommendedName>
</protein>
<evidence type="ECO:0000256" key="1">
    <source>
        <dbReference type="ARBA" id="ARBA00022676"/>
    </source>
</evidence>
<keyword evidence="1" id="KW-0328">Glycosyltransferase</keyword>
<evidence type="ECO:0008006" key="5">
    <source>
        <dbReference type="Google" id="ProtNLM"/>
    </source>
</evidence>
<dbReference type="AlphaFoldDB" id="A0A9W4R3S1"/>
<keyword evidence="2" id="KW-0808">Transferase</keyword>
<evidence type="ECO:0000256" key="2">
    <source>
        <dbReference type="ARBA" id="ARBA00022679"/>
    </source>
</evidence>
<dbReference type="PANTHER" id="PTHR12526:SF629">
    <property type="entry name" value="TEICHURONIC ACID BIOSYNTHESIS GLYCOSYLTRANSFERASE TUAH-RELATED"/>
    <property type="match status" value="1"/>
</dbReference>
<accession>A0A9W4R3S1</accession>
<gene>
    <name evidence="3" type="ORF">PSEHALCIP103_03387</name>
</gene>